<dbReference type="GeneID" id="27699993"/>
<evidence type="ECO:0000256" key="2">
    <source>
        <dbReference type="ARBA" id="ARBA00022692"/>
    </source>
</evidence>
<evidence type="ECO:0000313" key="7">
    <source>
        <dbReference type="EMBL" id="KIW92081.1"/>
    </source>
</evidence>
<dbReference type="Proteomes" id="UP000053789">
    <property type="component" value="Unassembled WGS sequence"/>
</dbReference>
<dbReference type="Pfam" id="PF07690">
    <property type="entry name" value="MFS_1"/>
    <property type="match status" value="1"/>
</dbReference>
<dbReference type="Gene3D" id="1.20.1250.20">
    <property type="entry name" value="MFS general substrate transporter like domains"/>
    <property type="match status" value="1"/>
</dbReference>
<feature type="transmembrane region" description="Helical" evidence="5">
    <location>
        <begin position="427"/>
        <end position="449"/>
    </location>
</feature>
<dbReference type="PANTHER" id="PTHR23502">
    <property type="entry name" value="MAJOR FACILITATOR SUPERFAMILY"/>
    <property type="match status" value="1"/>
</dbReference>
<dbReference type="RefSeq" id="XP_016618750.1">
    <property type="nucleotide sequence ID" value="XM_016764800.1"/>
</dbReference>
<dbReference type="VEuPathDB" id="FungiDB:Z519_07065"/>
<evidence type="ECO:0000256" key="5">
    <source>
        <dbReference type="SAM" id="Phobius"/>
    </source>
</evidence>
<dbReference type="EMBL" id="KN846989">
    <property type="protein sequence ID" value="KIW92081.1"/>
    <property type="molecule type" value="Genomic_DNA"/>
</dbReference>
<reference evidence="7" key="1">
    <citation type="submission" date="2015-01" db="EMBL/GenBank/DDBJ databases">
        <title>The Genome Sequence of Cladophialophora bantiana CBS 173.52.</title>
        <authorList>
            <consortium name="The Broad Institute Genomics Platform"/>
            <person name="Cuomo C."/>
            <person name="de Hoog S."/>
            <person name="Gorbushina A."/>
            <person name="Stielow B."/>
            <person name="Teixiera M."/>
            <person name="Abouelleil A."/>
            <person name="Chapman S.B."/>
            <person name="Priest M."/>
            <person name="Young S.K."/>
            <person name="Wortman J."/>
            <person name="Nusbaum C."/>
            <person name="Birren B."/>
        </authorList>
    </citation>
    <scope>NUCLEOTIDE SEQUENCE [LARGE SCALE GENOMIC DNA]</scope>
    <source>
        <strain evidence="7">CBS 173.52</strain>
    </source>
</reference>
<organism evidence="7 8">
    <name type="scientific">Cladophialophora bantiana (strain ATCC 10958 / CBS 173.52 / CDC B-1940 / NIH 8579)</name>
    <name type="common">Xylohypha bantiana</name>
    <dbReference type="NCBI Taxonomy" id="1442370"/>
    <lineage>
        <taxon>Eukaryota</taxon>
        <taxon>Fungi</taxon>
        <taxon>Dikarya</taxon>
        <taxon>Ascomycota</taxon>
        <taxon>Pezizomycotina</taxon>
        <taxon>Eurotiomycetes</taxon>
        <taxon>Chaetothyriomycetidae</taxon>
        <taxon>Chaetothyriales</taxon>
        <taxon>Herpotrichiellaceae</taxon>
        <taxon>Cladophialophora</taxon>
    </lineage>
</organism>
<feature type="transmembrane region" description="Helical" evidence="5">
    <location>
        <begin position="178"/>
        <end position="198"/>
    </location>
</feature>
<dbReference type="InterPro" id="IPR020846">
    <property type="entry name" value="MFS_dom"/>
</dbReference>
<evidence type="ECO:0000259" key="6">
    <source>
        <dbReference type="PROSITE" id="PS50850"/>
    </source>
</evidence>
<feature type="transmembrane region" description="Helical" evidence="5">
    <location>
        <begin position="487"/>
        <end position="510"/>
    </location>
</feature>
<feature type="transmembrane region" description="Helical" evidence="5">
    <location>
        <begin position="396"/>
        <end position="415"/>
    </location>
</feature>
<keyword evidence="2 5" id="KW-0812">Transmembrane</keyword>
<dbReference type="GO" id="GO:0022857">
    <property type="term" value="F:transmembrane transporter activity"/>
    <property type="evidence" value="ECO:0007669"/>
    <property type="project" value="InterPro"/>
</dbReference>
<dbReference type="PROSITE" id="PS50850">
    <property type="entry name" value="MFS"/>
    <property type="match status" value="1"/>
</dbReference>
<accession>A0A0D2EQ71</accession>
<feature type="transmembrane region" description="Helical" evidence="5">
    <location>
        <begin position="210"/>
        <end position="227"/>
    </location>
</feature>
<feature type="transmembrane region" description="Helical" evidence="5">
    <location>
        <begin position="301"/>
        <end position="323"/>
    </location>
</feature>
<dbReference type="PANTHER" id="PTHR23502:SF34">
    <property type="entry name" value="PROTEIN HOL1"/>
    <property type="match status" value="1"/>
</dbReference>
<evidence type="ECO:0000313" key="8">
    <source>
        <dbReference type="Proteomes" id="UP000053789"/>
    </source>
</evidence>
<sequence length="535" mass="58938">MLAADKSFDMRVEDSIAEVENKSQELRPDVPIDPFDPHDPLSWSTSRKLTILLVVGLWILLGTSNMIIIAPALQIIPVEFHSSFDTSTYLVGGPLLAYGISSFLWVPLGNRYGIRLVFVLSSLAAACMDCWAARATSFGSLVAARTLASMFYAPPETLAPQLVGDVFHFKNRAKAMTWIGILQASGFSGGPLIGAFIIQNRALGWRWIEWILAIITFGAAVLMIFLLPETQYTRYTMEATTLTRSWKDDLRFWPVSGGGPPKEHRSGGIQKPEAMGLLADTHYSVAHGLATILPYFGHPVIILNTAFFSLTLLVTSYTLVFLLPSAMALKPNSRQTTQSITYLAVYPFSVGNSGLTFIAPLIGTWLAMLFCGVLADRLFTRLTRKEGRKPKPERRLPLLIVTGVVGIGGSLLFGICTQEKCHWVAPLFGSCFVSFCFISSLSISFAYLLDVYEAKMDTVMVIDNGMKNLAAFGISYAIVPWNTSAGYTIPFAVMAVILLVAHLLMALVYFKGEEMRKWSAQHFESARTTHHGDAF</sequence>
<protein>
    <recommendedName>
        <fullName evidence="6">Major facilitator superfamily (MFS) profile domain-containing protein</fullName>
    </recommendedName>
</protein>
<feature type="transmembrane region" description="Helical" evidence="5">
    <location>
        <begin position="355"/>
        <end position="375"/>
    </location>
</feature>
<dbReference type="HOGENOM" id="CLU_008455_13_0_1"/>
<evidence type="ECO:0000256" key="3">
    <source>
        <dbReference type="ARBA" id="ARBA00022989"/>
    </source>
</evidence>
<dbReference type="GO" id="GO:0005886">
    <property type="term" value="C:plasma membrane"/>
    <property type="evidence" value="ECO:0007669"/>
    <property type="project" value="TreeGrafter"/>
</dbReference>
<feature type="transmembrane region" description="Helical" evidence="5">
    <location>
        <begin position="49"/>
        <end position="76"/>
    </location>
</feature>
<dbReference type="AlphaFoldDB" id="A0A0D2EQ71"/>
<feature type="transmembrane region" description="Helical" evidence="5">
    <location>
        <begin position="88"/>
        <end position="106"/>
    </location>
</feature>
<keyword evidence="3 5" id="KW-1133">Transmembrane helix</keyword>
<name>A0A0D2EQ71_CLAB1</name>
<proteinExistence type="predicted"/>
<dbReference type="InterPro" id="IPR011701">
    <property type="entry name" value="MFS"/>
</dbReference>
<feature type="transmembrane region" description="Helical" evidence="5">
    <location>
        <begin position="461"/>
        <end position="481"/>
    </location>
</feature>
<dbReference type="Gene3D" id="1.20.1720.10">
    <property type="entry name" value="Multidrug resistance protein D"/>
    <property type="match status" value="1"/>
</dbReference>
<dbReference type="OrthoDB" id="268400at2759"/>
<feature type="domain" description="Major facilitator superfamily (MFS) profile" evidence="6">
    <location>
        <begin position="51"/>
        <end position="513"/>
    </location>
</feature>
<keyword evidence="8" id="KW-1185">Reference proteome</keyword>
<keyword evidence="4 5" id="KW-0472">Membrane</keyword>
<dbReference type="InterPro" id="IPR036259">
    <property type="entry name" value="MFS_trans_sf"/>
</dbReference>
<evidence type="ECO:0000256" key="1">
    <source>
        <dbReference type="ARBA" id="ARBA00004141"/>
    </source>
</evidence>
<dbReference type="SUPFAM" id="SSF103473">
    <property type="entry name" value="MFS general substrate transporter"/>
    <property type="match status" value="1"/>
</dbReference>
<evidence type="ECO:0000256" key="4">
    <source>
        <dbReference type="ARBA" id="ARBA00023136"/>
    </source>
</evidence>
<gene>
    <name evidence="7" type="ORF">Z519_07065</name>
</gene>
<comment type="subcellular location">
    <subcellularLocation>
        <location evidence="1">Membrane</location>
        <topology evidence="1">Multi-pass membrane protein</topology>
    </subcellularLocation>
</comment>